<accession>A0A543IX95</accession>
<evidence type="ECO:0000313" key="6">
    <source>
        <dbReference type="Proteomes" id="UP000319213"/>
    </source>
</evidence>
<dbReference type="EMBL" id="VFPQ01000001">
    <property type="protein sequence ID" value="TQM75194.1"/>
    <property type="molecule type" value="Genomic_DNA"/>
</dbReference>
<dbReference type="PANTHER" id="PTHR34135:SF2">
    <property type="entry name" value="LYSOZYME"/>
    <property type="match status" value="1"/>
</dbReference>
<evidence type="ECO:0000313" key="5">
    <source>
        <dbReference type="EMBL" id="TQM75194.1"/>
    </source>
</evidence>
<evidence type="ECO:0000256" key="2">
    <source>
        <dbReference type="ARBA" id="ARBA00022801"/>
    </source>
</evidence>
<protein>
    <submittedName>
        <fullName evidence="5">Lysozyme</fullName>
    </submittedName>
</protein>
<keyword evidence="3" id="KW-0326">Glycosidase</keyword>
<evidence type="ECO:0000256" key="4">
    <source>
        <dbReference type="SAM" id="MobiDB-lite"/>
    </source>
</evidence>
<organism evidence="5 6">
    <name type="scientific">Thermopolyspora flexuosa</name>
    <dbReference type="NCBI Taxonomy" id="103836"/>
    <lineage>
        <taxon>Bacteria</taxon>
        <taxon>Bacillati</taxon>
        <taxon>Actinomycetota</taxon>
        <taxon>Actinomycetes</taxon>
        <taxon>Streptosporangiales</taxon>
        <taxon>Streptosporangiaceae</taxon>
        <taxon>Thermopolyspora</taxon>
    </lineage>
</organism>
<dbReference type="Gene3D" id="3.20.20.80">
    <property type="entry name" value="Glycosidases"/>
    <property type="match status" value="1"/>
</dbReference>
<dbReference type="GO" id="GO:0003796">
    <property type="term" value="F:lysozyme activity"/>
    <property type="evidence" value="ECO:0007669"/>
    <property type="project" value="InterPro"/>
</dbReference>
<dbReference type="PROSITE" id="PS51904">
    <property type="entry name" value="GLYCOSYL_HYDROL_F25_2"/>
    <property type="match status" value="1"/>
</dbReference>
<evidence type="ECO:0000256" key="3">
    <source>
        <dbReference type="ARBA" id="ARBA00023295"/>
    </source>
</evidence>
<comment type="caution">
    <text evidence="5">The sequence shown here is derived from an EMBL/GenBank/DDBJ whole genome shotgun (WGS) entry which is preliminary data.</text>
</comment>
<dbReference type="AlphaFoldDB" id="A0A543IX95"/>
<dbReference type="GO" id="GO:0016052">
    <property type="term" value="P:carbohydrate catabolic process"/>
    <property type="evidence" value="ECO:0007669"/>
    <property type="project" value="TreeGrafter"/>
</dbReference>
<dbReference type="InterPro" id="IPR017853">
    <property type="entry name" value="GH"/>
</dbReference>
<dbReference type="Proteomes" id="UP000319213">
    <property type="component" value="Unassembled WGS sequence"/>
</dbReference>
<feature type="region of interest" description="Disordered" evidence="4">
    <location>
        <begin position="201"/>
        <end position="220"/>
    </location>
</feature>
<dbReference type="SUPFAM" id="SSF51445">
    <property type="entry name" value="(Trans)glycosidases"/>
    <property type="match status" value="1"/>
</dbReference>
<dbReference type="GO" id="GO:0009253">
    <property type="term" value="P:peptidoglycan catabolic process"/>
    <property type="evidence" value="ECO:0007669"/>
    <property type="project" value="InterPro"/>
</dbReference>
<gene>
    <name evidence="5" type="ORF">FHX40_1896</name>
</gene>
<keyword evidence="2" id="KW-0378">Hydrolase</keyword>
<comment type="similarity">
    <text evidence="1">Belongs to the glycosyl hydrolase 25 family.</text>
</comment>
<dbReference type="InterPro" id="IPR018077">
    <property type="entry name" value="Glyco_hydro_fam25_subgr"/>
</dbReference>
<dbReference type="CDD" id="cd00599">
    <property type="entry name" value="GH25_muramidase"/>
    <property type="match status" value="1"/>
</dbReference>
<dbReference type="PANTHER" id="PTHR34135">
    <property type="entry name" value="LYSOZYME"/>
    <property type="match status" value="1"/>
</dbReference>
<dbReference type="SMART" id="SM00641">
    <property type="entry name" value="Glyco_25"/>
    <property type="match status" value="1"/>
</dbReference>
<dbReference type="GO" id="GO:0016998">
    <property type="term" value="P:cell wall macromolecule catabolic process"/>
    <property type="evidence" value="ECO:0007669"/>
    <property type="project" value="InterPro"/>
</dbReference>
<evidence type="ECO:0000256" key="1">
    <source>
        <dbReference type="ARBA" id="ARBA00010646"/>
    </source>
</evidence>
<dbReference type="RefSeq" id="WP_170198783.1">
    <property type="nucleotide sequence ID" value="NZ_BMPV01000007.1"/>
</dbReference>
<reference evidence="5 6" key="1">
    <citation type="submission" date="2019-06" db="EMBL/GenBank/DDBJ databases">
        <title>Sequencing the genomes of 1000 actinobacteria strains.</title>
        <authorList>
            <person name="Klenk H.-P."/>
        </authorList>
    </citation>
    <scope>NUCLEOTIDE SEQUENCE [LARGE SCALE GENOMIC DNA]</scope>
    <source>
        <strain evidence="5 6">DSM 43186</strain>
    </source>
</reference>
<name>A0A543IX95_9ACTN</name>
<sequence>MLKGIDVSNWQRRVDWRAHAERGVAFAFAKATEGDTFVDPWFERNWEGMRENWIVRGAYHFARPGGKNPEEQAMHFLKAVRRACAASGRPGLRHGDLLALDLETNDRRRPHEVARFARRWCAAVIERTGVRPFVYTHYTFAMQGHCDGLEVLPLWIAAPSYPKGDPVVPEPWETWTIHQYANSPIDRNVFDGTRGELVRYGKRRRRPAARRRARDRRADR</sequence>
<proteinExistence type="inferred from homology"/>
<dbReference type="InterPro" id="IPR002053">
    <property type="entry name" value="Glyco_hydro_25"/>
</dbReference>
<keyword evidence="6" id="KW-1185">Reference proteome</keyword>
<dbReference type="Pfam" id="PF01183">
    <property type="entry name" value="Glyco_hydro_25"/>
    <property type="match status" value="1"/>
</dbReference>